<keyword evidence="3" id="KW-1185">Reference proteome</keyword>
<proteinExistence type="predicted"/>
<evidence type="ECO:0000313" key="2">
    <source>
        <dbReference type="EMBL" id="KAL3507204.1"/>
    </source>
</evidence>
<feature type="transmembrane region" description="Helical" evidence="1">
    <location>
        <begin position="80"/>
        <end position="100"/>
    </location>
</feature>
<dbReference type="Proteomes" id="UP001630127">
    <property type="component" value="Unassembled WGS sequence"/>
</dbReference>
<evidence type="ECO:0000256" key="1">
    <source>
        <dbReference type="SAM" id="Phobius"/>
    </source>
</evidence>
<keyword evidence="1" id="KW-1133">Transmembrane helix</keyword>
<organism evidence="2 3">
    <name type="scientific">Cinchona calisaya</name>
    <dbReference type="NCBI Taxonomy" id="153742"/>
    <lineage>
        <taxon>Eukaryota</taxon>
        <taxon>Viridiplantae</taxon>
        <taxon>Streptophyta</taxon>
        <taxon>Embryophyta</taxon>
        <taxon>Tracheophyta</taxon>
        <taxon>Spermatophyta</taxon>
        <taxon>Magnoliopsida</taxon>
        <taxon>eudicotyledons</taxon>
        <taxon>Gunneridae</taxon>
        <taxon>Pentapetalae</taxon>
        <taxon>asterids</taxon>
        <taxon>lamiids</taxon>
        <taxon>Gentianales</taxon>
        <taxon>Rubiaceae</taxon>
        <taxon>Cinchonoideae</taxon>
        <taxon>Cinchoneae</taxon>
        <taxon>Cinchona</taxon>
    </lineage>
</organism>
<gene>
    <name evidence="2" type="ORF">ACH5RR_032586</name>
</gene>
<accession>A0ABD2YMN9</accession>
<comment type="caution">
    <text evidence="2">The sequence shown here is derived from an EMBL/GenBank/DDBJ whole genome shotgun (WGS) entry which is preliminary data.</text>
</comment>
<protein>
    <recommendedName>
        <fullName evidence="4">Zinc finger GRF-type domain-containing protein</fullName>
    </recommendedName>
</protein>
<name>A0ABD2YMN9_9GENT</name>
<dbReference type="PANTHER" id="PTHR33248">
    <property type="entry name" value="ZINC ION-BINDING PROTEIN"/>
    <property type="match status" value="1"/>
</dbReference>
<dbReference type="EMBL" id="JBJUIK010000013">
    <property type="protein sequence ID" value="KAL3507204.1"/>
    <property type="molecule type" value="Genomic_DNA"/>
</dbReference>
<dbReference type="AlphaFoldDB" id="A0ABD2YMN9"/>
<keyword evidence="1" id="KW-0812">Transmembrane</keyword>
<evidence type="ECO:0000313" key="3">
    <source>
        <dbReference type="Proteomes" id="UP001630127"/>
    </source>
</evidence>
<sequence>MAGVTLLCASVDKIRNSWTNANPSRRFLGCGRYGQTNACNVFAWHDPKICDRARQVIPGLIGCISRYEDELEKRKKKMRLLVWFLVLSWVWMFAKDFLGFENGQQHL</sequence>
<reference evidence="2 3" key="1">
    <citation type="submission" date="2024-11" db="EMBL/GenBank/DDBJ databases">
        <title>A near-complete genome assembly of Cinchona calisaya.</title>
        <authorList>
            <person name="Lian D.C."/>
            <person name="Zhao X.W."/>
            <person name="Wei L."/>
        </authorList>
    </citation>
    <scope>NUCLEOTIDE SEQUENCE [LARGE SCALE GENOMIC DNA]</scope>
    <source>
        <tissue evidence="2">Nenye</tissue>
    </source>
</reference>
<keyword evidence="1" id="KW-0472">Membrane</keyword>
<evidence type="ECO:0008006" key="4">
    <source>
        <dbReference type="Google" id="ProtNLM"/>
    </source>
</evidence>